<name>A0A366EIX5_9BACI</name>
<dbReference type="Proteomes" id="UP000252254">
    <property type="component" value="Unassembled WGS sequence"/>
</dbReference>
<evidence type="ECO:0000313" key="1">
    <source>
        <dbReference type="EMBL" id="RBP01375.1"/>
    </source>
</evidence>
<dbReference type="EMBL" id="QNRI01000001">
    <property type="protein sequence ID" value="RBP01375.1"/>
    <property type="molecule type" value="Genomic_DNA"/>
</dbReference>
<evidence type="ECO:0000313" key="2">
    <source>
        <dbReference type="Proteomes" id="UP000252254"/>
    </source>
</evidence>
<dbReference type="OrthoDB" id="2969575at2"/>
<dbReference type="STRING" id="200904.GCA_900168775_02487"/>
<proteinExistence type="predicted"/>
<dbReference type="RefSeq" id="WP_113866001.1">
    <property type="nucleotide sequence ID" value="NZ_BAABQN010000001.1"/>
</dbReference>
<protein>
    <submittedName>
        <fullName evidence="1">Uncharacterized protein DUF2624</fullName>
    </submittedName>
</protein>
<dbReference type="AlphaFoldDB" id="A0A366EIX5"/>
<accession>A0A366EIX5</accession>
<gene>
    <name evidence="1" type="ORF">DES48_101105</name>
</gene>
<organism evidence="1 2">
    <name type="scientific">Paraliobacillus ryukyuensis</name>
    <dbReference type="NCBI Taxonomy" id="200904"/>
    <lineage>
        <taxon>Bacteria</taxon>
        <taxon>Bacillati</taxon>
        <taxon>Bacillota</taxon>
        <taxon>Bacilli</taxon>
        <taxon>Bacillales</taxon>
        <taxon>Bacillaceae</taxon>
        <taxon>Paraliobacillus</taxon>
    </lineage>
</organism>
<dbReference type="InterPro" id="IPR020277">
    <property type="entry name" value="DUF2624"/>
</dbReference>
<sequence>MQGFVQQMIKKKLKGITSTELLHYAKQYDVVITSEQAVQIASFLHANELNPLLESDRMKMFKKLAQITDLNTAKQAQRLFNQLIKQYGVEGWFS</sequence>
<keyword evidence="2" id="KW-1185">Reference proteome</keyword>
<reference evidence="1 2" key="1">
    <citation type="submission" date="2018-06" db="EMBL/GenBank/DDBJ databases">
        <title>Genomic Encyclopedia of Type Strains, Phase IV (KMG-IV): sequencing the most valuable type-strain genomes for metagenomic binning, comparative biology and taxonomic classification.</title>
        <authorList>
            <person name="Goeker M."/>
        </authorList>
    </citation>
    <scope>NUCLEOTIDE SEQUENCE [LARGE SCALE GENOMIC DNA]</scope>
    <source>
        <strain evidence="1 2">DSM 15140</strain>
    </source>
</reference>
<comment type="caution">
    <text evidence="1">The sequence shown here is derived from an EMBL/GenBank/DDBJ whole genome shotgun (WGS) entry which is preliminary data.</text>
</comment>
<dbReference type="Pfam" id="PF11116">
    <property type="entry name" value="DUF2624"/>
    <property type="match status" value="1"/>
</dbReference>